<protein>
    <recommendedName>
        <fullName evidence="1">C2H2-type domain-containing protein</fullName>
    </recommendedName>
</protein>
<dbReference type="AlphaFoldDB" id="A0A9N9TD83"/>
<evidence type="ECO:0000313" key="3">
    <source>
        <dbReference type="Proteomes" id="UP001153712"/>
    </source>
</evidence>
<evidence type="ECO:0000313" key="2">
    <source>
        <dbReference type="EMBL" id="CAG9853584.1"/>
    </source>
</evidence>
<dbReference type="PROSITE" id="PS00028">
    <property type="entry name" value="ZINC_FINGER_C2H2_1"/>
    <property type="match status" value="1"/>
</dbReference>
<feature type="domain" description="C2H2-type" evidence="1">
    <location>
        <begin position="387"/>
        <end position="408"/>
    </location>
</feature>
<dbReference type="EMBL" id="OU900094">
    <property type="protein sequence ID" value="CAG9853584.1"/>
    <property type="molecule type" value="Genomic_DNA"/>
</dbReference>
<dbReference type="Proteomes" id="UP001153712">
    <property type="component" value="Chromosome 1"/>
</dbReference>
<keyword evidence="3" id="KW-1185">Reference proteome</keyword>
<proteinExistence type="predicted"/>
<reference evidence="2" key="1">
    <citation type="submission" date="2022-01" db="EMBL/GenBank/DDBJ databases">
        <authorList>
            <person name="King R."/>
        </authorList>
    </citation>
    <scope>NUCLEOTIDE SEQUENCE</scope>
</reference>
<evidence type="ECO:0000259" key="1">
    <source>
        <dbReference type="PROSITE" id="PS00028"/>
    </source>
</evidence>
<accession>A0A9N9TD83</accession>
<dbReference type="OrthoDB" id="7268531at2759"/>
<gene>
    <name evidence="2" type="ORF">PHYEVI_LOCUS57</name>
</gene>
<sequence length="444" mass="52129">MSADPKVNTKQIQKNSALKKCFQAIVDRKKVNINMLTLKKMLEHELRLDMRSVQKDLKSILPLMLVIYIRNWPGWQRSVDYFTGNLTFRDWFVKFRHYVTLKLHSIICNGYKKALEEIAAEKLQQPDKSTHIEEIPSDSIAPFCLSVEYSPNTVDLVFTRKRDTVFLKLHANDTGHFKPSFKQLLNWPYVGVEFVTPDLSFVRFNEFEIDRFIHLNAPKTTCDRREVIEELEIINTSAGQTTFSLNVLWAYIFQYMSLMRSYVIMENKEYLDRLEYLFEEFLKDIDEWDMNYSIASNTSVLFNIGNQTYERNKVLLDEVGCRPNASEITFKETIIPKIKTRLLYFKDTMDDSVAEDISFTFLNDANKRLENKEISIAKIFPYLTFHCLLCHVNYNNSNELAEHIASQHVRESNVTCSECQKPFEVETLALNRWKHDCNISSTKD</sequence>
<dbReference type="InterPro" id="IPR013087">
    <property type="entry name" value="Znf_C2H2_type"/>
</dbReference>
<name>A0A9N9TD83_PHYSR</name>
<organism evidence="2 3">
    <name type="scientific">Phyllotreta striolata</name>
    <name type="common">Striped flea beetle</name>
    <name type="synonym">Crioceris striolata</name>
    <dbReference type="NCBI Taxonomy" id="444603"/>
    <lineage>
        <taxon>Eukaryota</taxon>
        <taxon>Metazoa</taxon>
        <taxon>Ecdysozoa</taxon>
        <taxon>Arthropoda</taxon>
        <taxon>Hexapoda</taxon>
        <taxon>Insecta</taxon>
        <taxon>Pterygota</taxon>
        <taxon>Neoptera</taxon>
        <taxon>Endopterygota</taxon>
        <taxon>Coleoptera</taxon>
        <taxon>Polyphaga</taxon>
        <taxon>Cucujiformia</taxon>
        <taxon>Chrysomeloidea</taxon>
        <taxon>Chrysomelidae</taxon>
        <taxon>Galerucinae</taxon>
        <taxon>Alticini</taxon>
        <taxon>Phyllotreta</taxon>
    </lineage>
</organism>